<feature type="non-terminal residue" evidence="1">
    <location>
        <position position="225"/>
    </location>
</feature>
<organism evidence="1">
    <name type="scientific">marine metagenome</name>
    <dbReference type="NCBI Taxonomy" id="408172"/>
    <lineage>
        <taxon>unclassified sequences</taxon>
        <taxon>metagenomes</taxon>
        <taxon>ecological metagenomes</taxon>
    </lineage>
</organism>
<accession>A0A381YG21</accession>
<evidence type="ECO:0000313" key="1">
    <source>
        <dbReference type="EMBL" id="SVA75473.1"/>
    </source>
</evidence>
<gene>
    <name evidence="1" type="ORF">METZ01_LOCUS128327</name>
</gene>
<protein>
    <recommendedName>
        <fullName evidence="2">Trimeric autotransporter adhesin YadA-like head domain-containing protein</fullName>
    </recommendedName>
</protein>
<reference evidence="1" key="1">
    <citation type="submission" date="2018-05" db="EMBL/GenBank/DDBJ databases">
        <authorList>
            <person name="Lanie J.A."/>
            <person name="Ng W.-L."/>
            <person name="Kazmierczak K.M."/>
            <person name="Andrzejewski T.M."/>
            <person name="Davidsen T.M."/>
            <person name="Wayne K.J."/>
            <person name="Tettelin H."/>
            <person name="Glass J.I."/>
            <person name="Rusch D."/>
            <person name="Podicherti R."/>
            <person name="Tsui H.-C.T."/>
            <person name="Winkler M.E."/>
        </authorList>
    </citation>
    <scope>NUCLEOTIDE SEQUENCE</scope>
</reference>
<evidence type="ECO:0008006" key="2">
    <source>
        <dbReference type="Google" id="ProtNLM"/>
    </source>
</evidence>
<dbReference type="Gene3D" id="2.150.10.10">
    <property type="entry name" value="Serralysin-like metalloprotease, C-terminal"/>
    <property type="match status" value="1"/>
</dbReference>
<dbReference type="SUPFAM" id="SSF101967">
    <property type="entry name" value="Adhesin YadA, collagen-binding domain"/>
    <property type="match status" value="1"/>
</dbReference>
<dbReference type="EMBL" id="UINC01018056">
    <property type="protein sequence ID" value="SVA75473.1"/>
    <property type="molecule type" value="Genomic_DNA"/>
</dbReference>
<dbReference type="InterPro" id="IPR011049">
    <property type="entry name" value="Serralysin-like_metalloprot_C"/>
</dbReference>
<name>A0A381YG21_9ZZZZ</name>
<proteinExistence type="predicted"/>
<dbReference type="AlphaFoldDB" id="A0A381YG21"/>
<sequence length="225" mass="22742">MKKIILLIVASLTFLTAEDVEIKSAGTNYNNGVVIKNSLDSVLVDIDGTGVMSIRGIPTAGATLRLFEAFGNGFSYLQLNPGVSLAENAIWNLSSAGGSGNMFLGFESGNAVLSSGAANVGLGYNAAKALTSGVRNVAMGYKALTAGTSANNNITIGYQAGDVLVTGQKNIIIGSDADPSAAAGENQIVIGFESVGTADNQVVLGNSSTTQWVPGSADATDLGST</sequence>